<protein>
    <submittedName>
        <fullName evidence="1">Uncharacterized protein</fullName>
    </submittedName>
</protein>
<organism evidence="1 2">
    <name type="scientific">Pseudocercospora musae</name>
    <dbReference type="NCBI Taxonomy" id="113226"/>
    <lineage>
        <taxon>Eukaryota</taxon>
        <taxon>Fungi</taxon>
        <taxon>Dikarya</taxon>
        <taxon>Ascomycota</taxon>
        <taxon>Pezizomycotina</taxon>
        <taxon>Dothideomycetes</taxon>
        <taxon>Dothideomycetidae</taxon>
        <taxon>Mycosphaerellales</taxon>
        <taxon>Mycosphaerellaceae</taxon>
        <taxon>Pseudocercospora</taxon>
    </lineage>
</organism>
<evidence type="ECO:0000313" key="1">
    <source>
        <dbReference type="EMBL" id="KXT08503.1"/>
    </source>
</evidence>
<sequence>MFAFVRLCRALIWVQYGQSQAQSQSKSEAQYHLMGSDPVVMVASQPTLGHICFVILVDVVLVSRKDPGAIDLHDHQPRRVSRGVPQIDARCEFQEAPMYCFPIQIWIQVLG</sequence>
<proteinExistence type="predicted"/>
<gene>
    <name evidence="1" type="ORF">AC579_8618</name>
</gene>
<reference evidence="1 2" key="1">
    <citation type="submission" date="2015-07" db="EMBL/GenBank/DDBJ databases">
        <title>Comparative genomics of the Sigatoka disease complex on banana suggests a link between parallel evolutionary changes in Pseudocercospora fijiensis and Pseudocercospora eumusae and increased virulence on the banana host.</title>
        <authorList>
            <person name="Chang T.-C."/>
            <person name="Salvucci A."/>
            <person name="Crous P.W."/>
            <person name="Stergiopoulos I."/>
        </authorList>
    </citation>
    <scope>NUCLEOTIDE SEQUENCE [LARGE SCALE GENOMIC DNA]</scope>
    <source>
        <strain evidence="1 2">CBS 116634</strain>
    </source>
</reference>
<dbReference type="Proteomes" id="UP000073492">
    <property type="component" value="Unassembled WGS sequence"/>
</dbReference>
<evidence type="ECO:0000313" key="2">
    <source>
        <dbReference type="Proteomes" id="UP000073492"/>
    </source>
</evidence>
<name>A0A139I1K1_9PEZI</name>
<dbReference type="AlphaFoldDB" id="A0A139I1K1"/>
<accession>A0A139I1K1</accession>
<dbReference type="EMBL" id="LFZO01000437">
    <property type="protein sequence ID" value="KXT08503.1"/>
    <property type="molecule type" value="Genomic_DNA"/>
</dbReference>
<comment type="caution">
    <text evidence="1">The sequence shown here is derived from an EMBL/GenBank/DDBJ whole genome shotgun (WGS) entry which is preliminary data.</text>
</comment>
<keyword evidence="2" id="KW-1185">Reference proteome</keyword>